<feature type="region of interest" description="Disordered" evidence="1">
    <location>
        <begin position="34"/>
        <end position="62"/>
    </location>
</feature>
<sequence length="62" mass="6669">SPLAVDESTRIRLPWRPGVDAVIAMGICHTGRLSGTERSSGQQGAAAFAQQQHARRTARRLA</sequence>
<organism evidence="2 3">
    <name type="scientific">Mycolicibacterium diernhoferi</name>
    <dbReference type="NCBI Taxonomy" id="1801"/>
    <lineage>
        <taxon>Bacteria</taxon>
        <taxon>Bacillati</taxon>
        <taxon>Actinomycetota</taxon>
        <taxon>Actinomycetes</taxon>
        <taxon>Mycobacteriales</taxon>
        <taxon>Mycobacteriaceae</taxon>
        <taxon>Mycolicibacterium</taxon>
    </lineage>
</organism>
<gene>
    <name evidence="2" type="ORF">BV510_27460</name>
</gene>
<dbReference type="EMBL" id="MIJD01000462">
    <property type="protein sequence ID" value="OPE45781.1"/>
    <property type="molecule type" value="Genomic_DNA"/>
</dbReference>
<proteinExistence type="predicted"/>
<protein>
    <submittedName>
        <fullName evidence="2">Uncharacterized protein</fullName>
    </submittedName>
</protein>
<dbReference type="RefSeq" id="WP_205870775.1">
    <property type="nucleotide sequence ID" value="NZ_MIJD01000462.1"/>
</dbReference>
<dbReference type="Proteomes" id="UP000191039">
    <property type="component" value="Unassembled WGS sequence"/>
</dbReference>
<feature type="compositionally biased region" description="Low complexity" evidence="1">
    <location>
        <begin position="42"/>
        <end position="52"/>
    </location>
</feature>
<evidence type="ECO:0000313" key="2">
    <source>
        <dbReference type="EMBL" id="OPE45781.1"/>
    </source>
</evidence>
<feature type="non-terminal residue" evidence="2">
    <location>
        <position position="1"/>
    </location>
</feature>
<dbReference type="AlphaFoldDB" id="A0A1T3VUS0"/>
<evidence type="ECO:0000256" key="1">
    <source>
        <dbReference type="SAM" id="MobiDB-lite"/>
    </source>
</evidence>
<accession>A0A1T3VUS0</accession>
<comment type="caution">
    <text evidence="2">The sequence shown here is derived from an EMBL/GenBank/DDBJ whole genome shotgun (WGS) entry which is preliminary data.</text>
</comment>
<reference evidence="2 3" key="1">
    <citation type="submission" date="2016-09" db="EMBL/GenBank/DDBJ databases">
        <title>genome sequences of unsequenced Mycobacteria.</title>
        <authorList>
            <person name="Greninger A.L."/>
            <person name="Jerome K.R."/>
            <person name="Mcnair B."/>
            <person name="Wallis C."/>
            <person name="Fang F."/>
        </authorList>
    </citation>
    <scope>NUCLEOTIDE SEQUENCE [LARGE SCALE GENOMIC DNA]</scope>
    <source>
        <strain evidence="2 3">BM1</strain>
    </source>
</reference>
<feature type="compositionally biased region" description="Basic residues" evidence="1">
    <location>
        <begin position="53"/>
        <end position="62"/>
    </location>
</feature>
<evidence type="ECO:0000313" key="3">
    <source>
        <dbReference type="Proteomes" id="UP000191039"/>
    </source>
</evidence>
<name>A0A1T3VUS0_9MYCO</name>